<evidence type="ECO:0000313" key="3">
    <source>
        <dbReference type="Proteomes" id="UP001165962"/>
    </source>
</evidence>
<dbReference type="InterPro" id="IPR046953">
    <property type="entry name" value="Spore_GerAC-like_C"/>
</dbReference>
<proteinExistence type="predicted"/>
<organism evidence="2 3">
    <name type="scientific">Paenibacillus agricola</name>
    <dbReference type="NCBI Taxonomy" id="2716264"/>
    <lineage>
        <taxon>Bacteria</taxon>
        <taxon>Bacillati</taxon>
        <taxon>Bacillota</taxon>
        <taxon>Bacilli</taxon>
        <taxon>Bacillales</taxon>
        <taxon>Paenibacillaceae</taxon>
        <taxon>Paenibacillus</taxon>
    </lineage>
</organism>
<sequence>MRIPIKIKAKGALREGGKFLKSKDARNMHKLEHQIENQITGNIEDILKKNLKNQIDTFGFGNYARVYNNLRRI</sequence>
<dbReference type="Proteomes" id="UP001165962">
    <property type="component" value="Unassembled WGS sequence"/>
</dbReference>
<evidence type="ECO:0000259" key="1">
    <source>
        <dbReference type="Pfam" id="PF05504"/>
    </source>
</evidence>
<dbReference type="Pfam" id="PF05504">
    <property type="entry name" value="Spore_GerAC"/>
    <property type="match status" value="1"/>
</dbReference>
<gene>
    <name evidence="2" type="ORF">G9U52_22790</name>
</gene>
<dbReference type="Gene3D" id="3.30.300.210">
    <property type="entry name" value="Nutrient germinant receptor protein C, domain 3"/>
    <property type="match status" value="1"/>
</dbReference>
<accession>A0ABX0JG46</accession>
<protein>
    <recommendedName>
        <fullName evidence="1">Spore germination GerAC-like C-terminal domain-containing protein</fullName>
    </recommendedName>
</protein>
<reference evidence="2" key="1">
    <citation type="submission" date="2020-03" db="EMBL/GenBank/DDBJ databases">
        <title>Draft sequencing of Paenibacilllus sp. S3N08.</title>
        <authorList>
            <person name="Kim D.-U."/>
        </authorList>
    </citation>
    <scope>NUCLEOTIDE SEQUENCE</scope>
    <source>
        <strain evidence="2">S3N08</strain>
    </source>
</reference>
<keyword evidence="3" id="KW-1185">Reference proteome</keyword>
<name>A0ABX0JG46_9BACL</name>
<comment type="caution">
    <text evidence="2">The sequence shown here is derived from an EMBL/GenBank/DDBJ whole genome shotgun (WGS) entry which is preliminary data.</text>
</comment>
<dbReference type="InterPro" id="IPR038501">
    <property type="entry name" value="Spore_GerAC_C_sf"/>
</dbReference>
<feature type="domain" description="Spore germination GerAC-like C-terminal" evidence="1">
    <location>
        <begin position="2"/>
        <end position="67"/>
    </location>
</feature>
<evidence type="ECO:0000313" key="2">
    <source>
        <dbReference type="EMBL" id="NHN32655.1"/>
    </source>
</evidence>
<dbReference type="EMBL" id="JAAOIW010000009">
    <property type="protein sequence ID" value="NHN32655.1"/>
    <property type="molecule type" value="Genomic_DNA"/>
</dbReference>